<comment type="caution">
    <text evidence="3">The sequence shown here is derived from an EMBL/GenBank/DDBJ whole genome shotgun (WGS) entry which is preliminary data.</text>
</comment>
<protein>
    <submittedName>
        <fullName evidence="3">DUF927 domain-containing protein</fullName>
    </submittedName>
</protein>
<organism evidence="3 4">
    <name type="scientific">Bittarella massiliensis</name>
    <name type="common">ex Durand et al. 2017</name>
    <dbReference type="NCBI Taxonomy" id="1720313"/>
    <lineage>
        <taxon>Bacteria</taxon>
        <taxon>Bacillati</taxon>
        <taxon>Bacillota</taxon>
        <taxon>Clostridia</taxon>
        <taxon>Eubacteriales</taxon>
        <taxon>Oscillospiraceae</taxon>
        <taxon>Bittarella (ex Durand et al. 2017)</taxon>
    </lineage>
</organism>
<feature type="domain" description="Cch helix turn helix" evidence="2">
    <location>
        <begin position="506"/>
        <end position="602"/>
    </location>
</feature>
<evidence type="ECO:0000259" key="1">
    <source>
        <dbReference type="Pfam" id="PF06048"/>
    </source>
</evidence>
<dbReference type="Pfam" id="PF06048">
    <property type="entry name" value="DUF927"/>
    <property type="match status" value="1"/>
</dbReference>
<proteinExistence type="predicted"/>
<dbReference type="AlphaFoldDB" id="A0AAW5KDF1"/>
<feature type="domain" description="DUF927" evidence="1">
    <location>
        <begin position="109"/>
        <end position="373"/>
    </location>
</feature>
<dbReference type="Pfam" id="PF18662">
    <property type="entry name" value="HTH_56"/>
    <property type="match status" value="1"/>
</dbReference>
<name>A0AAW5KDF1_9FIRM</name>
<dbReference type="InterPro" id="IPR040538">
    <property type="entry name" value="Cch_HTH"/>
</dbReference>
<dbReference type="EMBL" id="JANGAB010000003">
    <property type="protein sequence ID" value="MCQ4949345.1"/>
    <property type="molecule type" value="Genomic_DNA"/>
</dbReference>
<dbReference type="InterPro" id="IPR009270">
    <property type="entry name" value="DUF927"/>
</dbReference>
<gene>
    <name evidence="3" type="ORF">NE646_06650</name>
</gene>
<sequence length="613" mass="68656">MRDGRRTAIEAIQIPNYTREDYLEGTAPYEFLYQFYDDKFVLDRLLQRMSEQARKVRVTGFKKAFSEYVKKQLALARPVSMAVTQFEGQEVELDTGPWQADEYGVTISEDYREVVACNHPILPVMRLVNIDTGVEKLVLAFRKGKQWRHTTADKRTLASRQSILELANVGVAVTSESAAYLVRYLHDIEGFNYDQIPEKQSVGRLGWIGDEGFSPYVSELVFDGDANFRSFFESVKARGSLEEWLDLARQVRAAEGITARIVLAASFASVLVGPLGCLPFFVHLWGGTEAGKTVGLMLAASVWANPEMGKYIHTFNSTAVGRERSAAFCNSLPLILDELQIAKDKKEFDKDIYMLSEGVGRTRGNRSGGTDQTPTWQNCILTSGEMPITGASSGGGAVNRIVEVECRERLFSDPRGVANTAKRHYGHAGRLFVQRLTEGGVEEAEGLFNRFSSALRENDTTEKQAMAAALILTADQLATHWLFEDGRALSLEDISEFLRTRASVDQNGRCYDFLCEYVVQNRHRFCGESEQNEVWGAVDRGRAYIVRSVFNRICQDEGYSPQAFLSWARKSKKIETKGKGFTLSKRINRAPCNCVVLIMPSEGTENGDLLEDV</sequence>
<evidence type="ECO:0000259" key="2">
    <source>
        <dbReference type="Pfam" id="PF18662"/>
    </source>
</evidence>
<evidence type="ECO:0000313" key="3">
    <source>
        <dbReference type="EMBL" id="MCQ4949345.1"/>
    </source>
</evidence>
<dbReference type="RefSeq" id="WP_256135976.1">
    <property type="nucleotide sequence ID" value="NZ_JANGAB010000003.1"/>
</dbReference>
<dbReference type="Proteomes" id="UP001205063">
    <property type="component" value="Unassembled WGS sequence"/>
</dbReference>
<evidence type="ECO:0000313" key="4">
    <source>
        <dbReference type="Proteomes" id="UP001205063"/>
    </source>
</evidence>
<accession>A0AAW5KDF1</accession>
<reference evidence="3" key="1">
    <citation type="submission" date="2022-06" db="EMBL/GenBank/DDBJ databases">
        <title>Isolation of gut microbiota from human fecal samples.</title>
        <authorList>
            <person name="Pamer E.G."/>
            <person name="Barat B."/>
            <person name="Waligurski E."/>
            <person name="Medina S."/>
            <person name="Paddock L."/>
            <person name="Mostad J."/>
        </authorList>
    </citation>
    <scope>NUCLEOTIDE SEQUENCE</scope>
    <source>
        <strain evidence="3">DFI.7.96</strain>
    </source>
</reference>